<accession>A0ACB8A638</accession>
<comment type="caution">
    <text evidence="1">The sequence shown here is derived from an EMBL/GenBank/DDBJ whole genome shotgun (WGS) entry which is preliminary data.</text>
</comment>
<reference evidence="1" key="1">
    <citation type="journal article" date="2021" name="New Phytol.">
        <title>Evolutionary innovations through gain and loss of genes in the ectomycorrhizal Boletales.</title>
        <authorList>
            <person name="Wu G."/>
            <person name="Miyauchi S."/>
            <person name="Morin E."/>
            <person name="Kuo A."/>
            <person name="Drula E."/>
            <person name="Varga T."/>
            <person name="Kohler A."/>
            <person name="Feng B."/>
            <person name="Cao Y."/>
            <person name="Lipzen A."/>
            <person name="Daum C."/>
            <person name="Hundley H."/>
            <person name="Pangilinan J."/>
            <person name="Johnson J."/>
            <person name="Barry K."/>
            <person name="LaButti K."/>
            <person name="Ng V."/>
            <person name="Ahrendt S."/>
            <person name="Min B."/>
            <person name="Choi I.G."/>
            <person name="Park H."/>
            <person name="Plett J.M."/>
            <person name="Magnuson J."/>
            <person name="Spatafora J.W."/>
            <person name="Nagy L.G."/>
            <person name="Henrissat B."/>
            <person name="Grigoriev I.V."/>
            <person name="Yang Z.L."/>
            <person name="Xu J."/>
            <person name="Martin F.M."/>
        </authorList>
    </citation>
    <scope>NUCLEOTIDE SEQUENCE</scope>
    <source>
        <strain evidence="1">ATCC 28755</strain>
    </source>
</reference>
<protein>
    <submittedName>
        <fullName evidence="1">Uncharacterized protein</fullName>
    </submittedName>
</protein>
<dbReference type="EMBL" id="MU267818">
    <property type="protein sequence ID" value="KAH7908500.1"/>
    <property type="molecule type" value="Genomic_DNA"/>
</dbReference>
<evidence type="ECO:0000313" key="2">
    <source>
        <dbReference type="Proteomes" id="UP000790377"/>
    </source>
</evidence>
<gene>
    <name evidence="1" type="ORF">BJ138DRAFT_1115796</name>
</gene>
<keyword evidence="2" id="KW-1185">Reference proteome</keyword>
<dbReference type="Proteomes" id="UP000790377">
    <property type="component" value="Unassembled WGS sequence"/>
</dbReference>
<evidence type="ECO:0000313" key="1">
    <source>
        <dbReference type="EMBL" id="KAH7908500.1"/>
    </source>
</evidence>
<sequence length="445" mass="49291">MFPQAPIYESFQYAQIPAFQPLYGANPSYTSLHEALPVFDQSPSSGYIQPRSHSAPPSFISEASFSFPDASPEVKPSIFPASPSPSLAPSCESLPEQKLITLPCPSESETIEPAIEKHIPRPPNAFMLYRSDFLKKGIIPLHVERRQQNLSRVVGECWNLLSEDSRREWHVKAAEARAAHYKKYPGYKFKPARGKSSRAKDKARQNYEGDNQKYIRDIREQYTRMGGPAPKPPKSRKSKASKRKAIYDDGLFAALSTPLPPSISSTPALSPLRLPTLPVPFPEDNRTYGGGERPVHLSSPHTTNTTYGNGLELKLSRPSSSAGSDSSLTDLIRDLDITPTAATFQHNTAPPPPNEAALYYDTLLGLNQLRLPFHSVNQQYPLSLIPGNNMGLQGYSFDQSTTELPPMDFLSPNVHSSGPSSTSGEWNQQECKNSWFVQNMGQYQG</sequence>
<organism evidence="1 2">
    <name type="scientific">Hygrophoropsis aurantiaca</name>
    <dbReference type="NCBI Taxonomy" id="72124"/>
    <lineage>
        <taxon>Eukaryota</taxon>
        <taxon>Fungi</taxon>
        <taxon>Dikarya</taxon>
        <taxon>Basidiomycota</taxon>
        <taxon>Agaricomycotina</taxon>
        <taxon>Agaricomycetes</taxon>
        <taxon>Agaricomycetidae</taxon>
        <taxon>Boletales</taxon>
        <taxon>Coniophorineae</taxon>
        <taxon>Hygrophoropsidaceae</taxon>
        <taxon>Hygrophoropsis</taxon>
    </lineage>
</organism>
<name>A0ACB8A638_9AGAM</name>
<proteinExistence type="predicted"/>